<name>A0A7C3KAS9_9CYAN</name>
<dbReference type="Pfam" id="PF17164">
    <property type="entry name" value="DUF5122"/>
    <property type="match status" value="13"/>
</dbReference>
<dbReference type="Pfam" id="PF16184">
    <property type="entry name" value="Cadherin_3"/>
    <property type="match status" value="1"/>
</dbReference>
<dbReference type="InterPro" id="IPR013431">
    <property type="entry name" value="Delta_60_rpt"/>
</dbReference>
<dbReference type="Pfam" id="PF00353">
    <property type="entry name" value="HemolysinCabind"/>
    <property type="match status" value="1"/>
</dbReference>
<dbReference type="SUPFAM" id="SSF75011">
    <property type="entry name" value="3-carboxy-cis,cis-mucoante lactonizing enzyme"/>
    <property type="match status" value="1"/>
</dbReference>
<dbReference type="EMBL" id="DSRU01000020">
    <property type="protein sequence ID" value="HFM96384.1"/>
    <property type="molecule type" value="Genomic_DNA"/>
</dbReference>
<dbReference type="InterPro" id="IPR011049">
    <property type="entry name" value="Serralysin-like_metalloprot_C"/>
</dbReference>
<evidence type="ECO:0000313" key="1">
    <source>
        <dbReference type="EMBL" id="HFM96384.1"/>
    </source>
</evidence>
<dbReference type="PANTHER" id="PTHR42754:SF1">
    <property type="entry name" value="LIPOPROTEIN"/>
    <property type="match status" value="1"/>
</dbReference>
<dbReference type="GO" id="GO:0005509">
    <property type="term" value="F:calcium ion binding"/>
    <property type="evidence" value="ECO:0007669"/>
    <property type="project" value="InterPro"/>
</dbReference>
<dbReference type="Gene3D" id="2.60.40.2810">
    <property type="match status" value="1"/>
</dbReference>
<comment type="caution">
    <text evidence="1">The sequence shown here is derived from an EMBL/GenBank/DDBJ whole genome shotgun (WGS) entry which is preliminary data.</text>
</comment>
<sequence length="1912" mass="200579">MAIPIVSVTANPNPAESSNNTADSNLPVPAPAIGLEPNTAPTFRTPGRLDPTFGTNGIVTTGFVFGGAYGSSVVLQPDGKFVVVGQRYSYNPLYDDFGLVRYNSDGSLDTSFRTDGKVTTDFGNSDFGYSVTMQPDGKLVVAGWVYNATTSNRDFGLSRHNPDGSLDATFGAGGRVTTDFGQDDEAYSVALQPDGKLVVVGRTYNPSTFNWDFGLSRYNADGSLDTTFGMGGRVTTDFGHSDEAFSVALQPDGKLVVVGRTYNPSIDNWDFELTRYNWDGSLDTTFGMGGRVTTDFGQGAGFWQGDEAFSVVLQPDGKLVVAGRIYNLSTSNWDVGLTRYNPDGSLDTTFGMGGRVTTDFGQDDEAFSVVLQPDGKLVAVGRTYNFSTYSSDFGLSRYNPDGSLDMTFGIGGKVTIHFGEDEGRSVAVQPDGKLVVAGSIYSNFALLRYVDNQLPLITININEDPGAPSGAVGTLVSSLASLGVTVSDPDVGAVAGIAVTAADTTNGKWFYSIDDGSSWNPLGAVSTSSARLLAADDKTRIYFQPNENLNGTLADISTFRAWDQTTGSNGELADVTNNGGTTAFSNTVNTFTIAVTPVIDPPILNHVELSVTEGGSVALSTDDFDITDPDNNISTYSVQNVRGGNFQILSNVSWVSTAFFTKDDIANGNVRFVHSGNELAPSFQIQANSNMLGIMSNIIDGTVNFTSVNDAPIFNSVGNLDPSFGINGIVTTDFGSDETASRTVLQPDGKLVVAGTINGDFGLSRYNSDGSLDLNFGTGGVVTTDFGGFDRGSNIVLQPDGKVIVIGRVDNPDGYSWDFGLSRYNLDGSLDTTFGTGGKVITDFRRNDTGSSAVLQSDGKLVLAGWSTERFTMCCYTSYSVLSRYNSDGSLDTSFGVNGQVLADGAKNIVTVQPDGKLIVAYNSGSGFAYEPPPPSDFWLRRYNADGSIDTSFGLGGIVTTDFSGDDSASDITLQLDGKLVVVGSLYNSNTGNSDLWLRRYNAEGSLDTTFGVGGLVTTDFGEDESAADVVVQPDGKIVVAGSVNDESRLIRYNADGSLDTTFGLGGAIATVVTSVILQPDGNLVVVGSSYNPVTINHDFVVARHLGNPLQPLTVVIQEDAGAPIASVGMAVSALVSLSRNVIDPDAGALTGMAITAADTTNGTWFYSTDNGSNWNLLGSVSTSNARLLAADANTRLYFQPNANFNGTLTNAITFHAWDQTTGNSGELADVTSNGGTTAFSNTTNTFNLNVTSGENEATGKLSVTGAPAEGSILTAALMAVVDFDGSTTTAYQWQENVNGTWINIAGADTDTLNIPADQSYVGKSLRVVATTTDAMGGTTDFVSAAYAIANIDDEATGSLSVTGAAAEGGVLTAALTNVVDLDGSPTTAYQWQQDINGTWMNLVGANAASLSIPADQSYVGKSVRVVATTTDAMGGTTDFVSAAYAIANINDAPVAGDDASILDPYVPLVLPISTLLSNDIDAEADALSVTAINDAVGGTASLANGNVIFTLDPNTFDGNAGFNYTVSDGQGGTDIGAVALSLNRVLMLGTVGSDTLKVSKVDEVVFARGGDDTIKIKENRSVNDYLFAGDGIDTIKVMGNWVRFANFNARTSSIEIIDARGKDIRGTSTDNVFDFSTAQLLKVRQVKLKEGNDIVTTSTVHQKRVTTYDGQGGVDTINLVFTPEQLSHFSATTIAEIANYLASPTGKRFNSSNALGLGFKAKNFESATANVLLDGQLYDISDHLDSIKRVISMTTAYYTESVDENSLILGTATADTINGSKLQNILFGGGGDDNITGGAGSDWVFGCSGSDTFIFNNVSDGVDAIADFDITADTIQISGTGFTDVGTTGLLAEERFVVAGSAGTTAQRFIYNNLTGGLFYDSNGSLDGGMTQIAQMSAGLALTHNHFRVGF</sequence>
<evidence type="ECO:0008006" key="2">
    <source>
        <dbReference type="Google" id="ProtNLM"/>
    </source>
</evidence>
<protein>
    <recommendedName>
        <fullName evidence="2">Tandem-95 repeat protein</fullName>
    </recommendedName>
</protein>
<proteinExistence type="predicted"/>
<dbReference type="PANTHER" id="PTHR42754">
    <property type="entry name" value="ENDOGLUCANASE"/>
    <property type="match status" value="1"/>
</dbReference>
<dbReference type="InterPro" id="IPR001343">
    <property type="entry name" value="Hemolysn_Ca-bd"/>
</dbReference>
<reference evidence="1" key="1">
    <citation type="journal article" date="2020" name="mSystems">
        <title>Genome- and Community-Level Interaction Insights into Carbon Utilization and Element Cycling Functions of Hydrothermarchaeota in Hydrothermal Sediment.</title>
        <authorList>
            <person name="Zhou Z."/>
            <person name="Liu Y."/>
            <person name="Xu W."/>
            <person name="Pan J."/>
            <person name="Luo Z.H."/>
            <person name="Li M."/>
        </authorList>
    </citation>
    <scope>NUCLEOTIDE SEQUENCE [LARGE SCALE GENOMIC DNA]</scope>
    <source>
        <strain evidence="1">SpSt-418</strain>
    </source>
</reference>
<dbReference type="Gene3D" id="2.60.40.2700">
    <property type="match status" value="2"/>
</dbReference>
<dbReference type="Gene3D" id="2.150.10.10">
    <property type="entry name" value="Serralysin-like metalloprotease, C-terminal"/>
    <property type="match status" value="1"/>
</dbReference>
<dbReference type="SUPFAM" id="SSF51120">
    <property type="entry name" value="beta-Roll"/>
    <property type="match status" value="1"/>
</dbReference>
<accession>A0A7C3KAS9</accession>
<dbReference type="Pfam" id="PF17963">
    <property type="entry name" value="Big_9"/>
    <property type="match status" value="1"/>
</dbReference>
<organism evidence="1">
    <name type="scientific">Oscillatoriales cyanobacterium SpSt-418</name>
    <dbReference type="NCBI Taxonomy" id="2282169"/>
    <lineage>
        <taxon>Bacteria</taxon>
        <taxon>Bacillati</taxon>
        <taxon>Cyanobacteriota</taxon>
        <taxon>Cyanophyceae</taxon>
        <taxon>Oscillatoriophycideae</taxon>
        <taxon>Oscillatoriales</taxon>
    </lineage>
</organism>
<dbReference type="NCBIfam" id="TIGR02608">
    <property type="entry name" value="delta_60_rpt"/>
    <property type="match status" value="14"/>
</dbReference>
<gene>
    <name evidence="1" type="ORF">ENR64_01210</name>
</gene>
<dbReference type="SUPFAM" id="SSF63829">
    <property type="entry name" value="Calcium-dependent phosphotriesterase"/>
    <property type="match status" value="2"/>
</dbReference>
<dbReference type="Gene3D" id="2.80.10.50">
    <property type="match status" value="6"/>
</dbReference>